<reference evidence="2 3" key="1">
    <citation type="submission" date="2017-02" db="EMBL/GenBank/DDBJ databases">
        <authorList>
            <person name="Peterson S.W."/>
        </authorList>
    </citation>
    <scope>NUCLEOTIDE SEQUENCE [LARGE SCALE GENOMIC DNA]</scope>
    <source>
        <strain evidence="2 3">LMG 22410</strain>
    </source>
</reference>
<evidence type="ECO:0000313" key="3">
    <source>
        <dbReference type="Proteomes" id="UP000195787"/>
    </source>
</evidence>
<feature type="transmembrane region" description="Helical" evidence="1">
    <location>
        <begin position="27"/>
        <end position="48"/>
    </location>
</feature>
<name>A0A1R4FZ36_9MICO</name>
<keyword evidence="1" id="KW-0472">Membrane</keyword>
<proteinExistence type="predicted"/>
<sequence length="536" mass="58407">MTMTSERILGGEAGDRTIFGQQSRPRLIGLGVVAAGAIVLAAVTQSFWPFLLALIGMPVVVGMTQKTHRGTALGRWTARRRWKARVKAGHDRFVPWSEDAWEAARAAEASSPRRERRAAARELAGMRVMPDGAAGLGWLRSSHREPGIAWQSWDGAETTLTVTFEVGGQLRGLQSAEAVDRGAEAFGLFLANYGASGKLLRRVQTITRVMPADTAEHEAWVVANLASDASTALQQSYSEVVQSTSAGSMTQRHFIVCSWPISAGFLDVAASRGEGREGWRELMDEEIASVEAQLHEAHYTFVRPLSARRTAALMRHMQDPDMPLDSVADVEPDRFGVPSADTFSAYVTQPNEGSQWWHRTARLSGEAFAAVPRRPLWHLQLLSLGLDCVRTISFHHVLIPAAESRARAERDLTSDMAEQYARARKGQVGDTGLDVTASAAIRRSHDIAPGSSHHGDAWVGYVTISGRSKAELQRATRQLEDTCISIGIEAVEWMDSYQAAAAGTTWPLGRGARGPRRNVGARVLDAMAGKKQQGEL</sequence>
<keyword evidence="3" id="KW-1185">Reference proteome</keyword>
<organism evidence="2 3">
    <name type="scientific">Agrococcus casei LMG 22410</name>
    <dbReference type="NCBI Taxonomy" id="1255656"/>
    <lineage>
        <taxon>Bacteria</taxon>
        <taxon>Bacillati</taxon>
        <taxon>Actinomycetota</taxon>
        <taxon>Actinomycetes</taxon>
        <taxon>Micrococcales</taxon>
        <taxon>Microbacteriaceae</taxon>
        <taxon>Agrococcus</taxon>
    </lineage>
</organism>
<dbReference type="OrthoDB" id="4434319at2"/>
<accession>A0A1R4FZ36</accession>
<protein>
    <submittedName>
        <fullName evidence="2">Putative membrane protein</fullName>
    </submittedName>
</protein>
<dbReference type="EMBL" id="FUHU01000033">
    <property type="protein sequence ID" value="SJM61111.1"/>
    <property type="molecule type" value="Genomic_DNA"/>
</dbReference>
<dbReference type="GeneID" id="303173070"/>
<evidence type="ECO:0000256" key="1">
    <source>
        <dbReference type="SAM" id="Phobius"/>
    </source>
</evidence>
<dbReference type="RefSeq" id="WP_086991943.1">
    <property type="nucleotide sequence ID" value="NZ_FUHU01000033.1"/>
</dbReference>
<keyword evidence="1" id="KW-1133">Transmembrane helix</keyword>
<gene>
    <name evidence="2" type="ORF">CZ674_07540</name>
</gene>
<evidence type="ECO:0000313" key="2">
    <source>
        <dbReference type="EMBL" id="SJM61111.1"/>
    </source>
</evidence>
<dbReference type="Proteomes" id="UP000195787">
    <property type="component" value="Unassembled WGS sequence"/>
</dbReference>
<keyword evidence="1" id="KW-0812">Transmembrane</keyword>
<dbReference type="AlphaFoldDB" id="A0A1R4FZ36"/>